<proteinExistence type="predicted"/>
<feature type="compositionally biased region" description="Low complexity" evidence="1">
    <location>
        <begin position="14"/>
        <end position="41"/>
    </location>
</feature>
<dbReference type="EMBL" id="PHWZ01000182">
    <property type="protein sequence ID" value="TEY60298.1"/>
    <property type="molecule type" value="Genomic_DNA"/>
</dbReference>
<keyword evidence="3" id="KW-1185">Reference proteome</keyword>
<protein>
    <submittedName>
        <fullName evidence="2">Uncharacterized protein</fullName>
    </submittedName>
</protein>
<accession>A0A4Y8D0I9</accession>
<comment type="caution">
    <text evidence="2">The sequence shown here is derived from an EMBL/GenBank/DDBJ whole genome shotgun (WGS) entry which is preliminary data.</text>
</comment>
<evidence type="ECO:0000313" key="3">
    <source>
        <dbReference type="Proteomes" id="UP000297299"/>
    </source>
</evidence>
<evidence type="ECO:0000256" key="1">
    <source>
        <dbReference type="SAM" id="MobiDB-lite"/>
    </source>
</evidence>
<feature type="region of interest" description="Disordered" evidence="1">
    <location>
        <begin position="1"/>
        <end position="41"/>
    </location>
</feature>
<name>A0A4Y8D0I9_9HELO</name>
<sequence>MPCQGGFFPGSGSRGPSRSNGLRFSSRGGLFSGSGSSRSNDRVAGAAGVIGGAGAGAGVAGVGAGAVIIRVVGTAALVTEGEAIDWPCR</sequence>
<reference evidence="2 3" key="1">
    <citation type="submission" date="2017-11" db="EMBL/GenBank/DDBJ databases">
        <title>Comparative genomics of Botrytis spp.</title>
        <authorList>
            <person name="Valero-Jimenez C.A."/>
            <person name="Tapia P."/>
            <person name="Veloso J."/>
            <person name="Silva-Moreno E."/>
            <person name="Staats M."/>
            <person name="Valdes J.H."/>
            <person name="Van Kan J.A.L."/>
        </authorList>
    </citation>
    <scope>NUCLEOTIDE SEQUENCE [LARGE SCALE GENOMIC DNA]</scope>
    <source>
        <strain evidence="2 3">MUCL2830</strain>
    </source>
</reference>
<organism evidence="2 3">
    <name type="scientific">Botryotinia calthae</name>
    <dbReference type="NCBI Taxonomy" id="38488"/>
    <lineage>
        <taxon>Eukaryota</taxon>
        <taxon>Fungi</taxon>
        <taxon>Dikarya</taxon>
        <taxon>Ascomycota</taxon>
        <taxon>Pezizomycotina</taxon>
        <taxon>Leotiomycetes</taxon>
        <taxon>Helotiales</taxon>
        <taxon>Sclerotiniaceae</taxon>
        <taxon>Botryotinia</taxon>
    </lineage>
</organism>
<dbReference type="Proteomes" id="UP000297299">
    <property type="component" value="Unassembled WGS sequence"/>
</dbReference>
<dbReference type="AlphaFoldDB" id="A0A4Y8D0I9"/>
<gene>
    <name evidence="2" type="ORF">BOTCAL_0182g00120</name>
</gene>
<evidence type="ECO:0000313" key="2">
    <source>
        <dbReference type="EMBL" id="TEY60298.1"/>
    </source>
</evidence>